<feature type="transmembrane region" description="Helical" evidence="5">
    <location>
        <begin position="341"/>
        <end position="362"/>
    </location>
</feature>
<feature type="transmembrane region" description="Helical" evidence="5">
    <location>
        <begin position="164"/>
        <end position="188"/>
    </location>
</feature>
<proteinExistence type="predicted"/>
<dbReference type="EMBL" id="AP027272">
    <property type="protein sequence ID" value="BDX05233.1"/>
    <property type="molecule type" value="Genomic_DNA"/>
</dbReference>
<organism evidence="7 8">
    <name type="scientific">Planctobacterium marinum</name>
    <dbReference type="NCBI Taxonomy" id="1631968"/>
    <lineage>
        <taxon>Bacteria</taxon>
        <taxon>Pseudomonadati</taxon>
        <taxon>Pseudomonadota</taxon>
        <taxon>Gammaproteobacteria</taxon>
        <taxon>Alteromonadales</taxon>
        <taxon>Alteromonadaceae</taxon>
        <taxon>Planctobacterium</taxon>
    </lineage>
</organism>
<evidence type="ECO:0000313" key="8">
    <source>
        <dbReference type="Proteomes" id="UP001333710"/>
    </source>
</evidence>
<evidence type="ECO:0000256" key="4">
    <source>
        <dbReference type="ARBA" id="ARBA00023136"/>
    </source>
</evidence>
<evidence type="ECO:0000259" key="6">
    <source>
        <dbReference type="Pfam" id="PF12698"/>
    </source>
</evidence>
<evidence type="ECO:0000256" key="5">
    <source>
        <dbReference type="SAM" id="Phobius"/>
    </source>
</evidence>
<comment type="subcellular location">
    <subcellularLocation>
        <location evidence="1">Membrane</location>
        <topology evidence="1">Multi-pass membrane protein</topology>
    </subcellularLocation>
</comment>
<dbReference type="GO" id="GO:0140359">
    <property type="term" value="F:ABC-type transporter activity"/>
    <property type="evidence" value="ECO:0007669"/>
    <property type="project" value="InterPro"/>
</dbReference>
<reference evidence="7" key="1">
    <citation type="submission" date="2023-01" db="EMBL/GenBank/DDBJ databases">
        <title>Complete genome sequence of Planctobacterium marinum strain Dej080120_11.</title>
        <authorList>
            <person name="Ueki S."/>
            <person name="Maruyama F."/>
        </authorList>
    </citation>
    <scope>NUCLEOTIDE SEQUENCE</scope>
    <source>
        <strain evidence="7">Dej080120_11</strain>
    </source>
</reference>
<feature type="transmembrane region" description="Helical" evidence="5">
    <location>
        <begin position="257"/>
        <end position="280"/>
    </location>
</feature>
<dbReference type="Pfam" id="PF12698">
    <property type="entry name" value="ABC2_membrane_3"/>
    <property type="match status" value="1"/>
</dbReference>
<accession>A0AA48HSW4</accession>
<dbReference type="InterPro" id="IPR013525">
    <property type="entry name" value="ABC2_TM"/>
</dbReference>
<sequence>MTKIWIVARWEFLKNLKLKQEIIGYLVMLALYGALFAVQYWQQQTQQQKVELAVAGEVPFSFSDRFNISTLPDNLTVVEYQRLMAEESLAGILLKTQESSQYQLLIPNEVSWRRTLESELQDYERSQLLHELAMSQEQLEKLENPLDLEVINSAEQQVGEDAKLLSSIVAILTAIAVFNSFALCMTSVTQEKQHRVTEQLLTCINFQQWIDGKAIGLCLSSIKSLISTLIIMVLIFSAVSIFSPGNEIDLSLSDSPLAMMVLFCILGIVFWNYVFVGFSATIDDPNHSGKTGLMLLPMLPVMLVFMVLDDPAGEVATILSMIPLTAISFMPMRMASMEVPFWQISLSFIAMVAGIWLVRLYASRIFRANITLFGKEPTWYQMWKNMRNKSL</sequence>
<feature type="transmembrane region" description="Helical" evidence="5">
    <location>
        <begin position="292"/>
        <end position="308"/>
    </location>
</feature>
<feature type="transmembrane region" description="Helical" evidence="5">
    <location>
        <begin position="225"/>
        <end position="245"/>
    </location>
</feature>
<keyword evidence="8" id="KW-1185">Reference proteome</keyword>
<feature type="transmembrane region" description="Helical" evidence="5">
    <location>
        <begin position="22"/>
        <end position="41"/>
    </location>
</feature>
<evidence type="ECO:0000256" key="1">
    <source>
        <dbReference type="ARBA" id="ARBA00004141"/>
    </source>
</evidence>
<name>A0AA48HSW4_9ALTE</name>
<keyword evidence="3 5" id="KW-1133">Transmembrane helix</keyword>
<evidence type="ECO:0000256" key="2">
    <source>
        <dbReference type="ARBA" id="ARBA00022692"/>
    </source>
</evidence>
<protein>
    <recommendedName>
        <fullName evidence="6">ABC-2 type transporter transmembrane domain-containing protein</fullName>
    </recommendedName>
</protein>
<evidence type="ECO:0000313" key="7">
    <source>
        <dbReference type="EMBL" id="BDX05233.1"/>
    </source>
</evidence>
<dbReference type="GO" id="GO:0016020">
    <property type="term" value="C:membrane"/>
    <property type="evidence" value="ECO:0007669"/>
    <property type="project" value="UniProtKB-SubCell"/>
</dbReference>
<feature type="domain" description="ABC-2 type transporter transmembrane" evidence="6">
    <location>
        <begin position="102"/>
        <end position="357"/>
    </location>
</feature>
<keyword evidence="2 5" id="KW-0812">Transmembrane</keyword>
<dbReference type="AlphaFoldDB" id="A0AA48HSW4"/>
<dbReference type="Proteomes" id="UP001333710">
    <property type="component" value="Chromosome"/>
</dbReference>
<gene>
    <name evidence="7" type="primary">yhaP</name>
    <name evidence="7" type="ORF">MACH26_07540</name>
</gene>
<keyword evidence="4 5" id="KW-0472">Membrane</keyword>
<dbReference type="RefSeq" id="WP_338291199.1">
    <property type="nucleotide sequence ID" value="NZ_AP027272.1"/>
</dbReference>
<evidence type="ECO:0000256" key="3">
    <source>
        <dbReference type="ARBA" id="ARBA00022989"/>
    </source>
</evidence>
<dbReference type="KEGG" id="pmaw:MACH26_07540"/>